<dbReference type="GO" id="GO:0008270">
    <property type="term" value="F:zinc ion binding"/>
    <property type="evidence" value="ECO:0007669"/>
    <property type="project" value="UniProtKB-KW"/>
</dbReference>
<dbReference type="Gene3D" id="4.10.830.40">
    <property type="match status" value="1"/>
</dbReference>
<reference evidence="3" key="1">
    <citation type="submission" date="2021-03" db="EMBL/GenBank/DDBJ databases">
        <authorList>
            <person name="Bekaert M."/>
        </authorList>
    </citation>
    <scope>NUCLEOTIDE SEQUENCE</scope>
</reference>
<dbReference type="InterPro" id="IPR047153">
    <property type="entry name" value="TRIM45/56/19-like"/>
</dbReference>
<dbReference type="Gene3D" id="2.120.10.30">
    <property type="entry name" value="TolB, C-terminal domain"/>
    <property type="match status" value="1"/>
</dbReference>
<proteinExistence type="predicted"/>
<dbReference type="PANTHER" id="PTHR25462">
    <property type="entry name" value="BONUS, ISOFORM C-RELATED"/>
    <property type="match status" value="1"/>
</dbReference>
<dbReference type="AlphaFoldDB" id="A0A8S3QFZ3"/>
<name>A0A8S3QFZ3_MYTED</name>
<feature type="domain" description="B box-type" evidence="2">
    <location>
        <begin position="80"/>
        <end position="116"/>
    </location>
</feature>
<accession>A0A8S3QFZ3</accession>
<evidence type="ECO:0000259" key="2">
    <source>
        <dbReference type="PROSITE" id="PS50119"/>
    </source>
</evidence>
<dbReference type="OrthoDB" id="6135363at2759"/>
<dbReference type="PROSITE" id="PS50119">
    <property type="entry name" value="ZF_BBOX"/>
    <property type="match status" value="2"/>
</dbReference>
<dbReference type="PANTHER" id="PTHR25462:SF296">
    <property type="entry name" value="MEIOTIC P26, ISOFORM F"/>
    <property type="match status" value="1"/>
</dbReference>
<evidence type="ECO:0000256" key="1">
    <source>
        <dbReference type="PROSITE-ProRule" id="PRU00024"/>
    </source>
</evidence>
<dbReference type="Gene3D" id="3.30.160.60">
    <property type="entry name" value="Classic Zinc Finger"/>
    <property type="match status" value="1"/>
</dbReference>
<dbReference type="InterPro" id="IPR000315">
    <property type="entry name" value="Znf_B-box"/>
</dbReference>
<evidence type="ECO:0000313" key="4">
    <source>
        <dbReference type="Proteomes" id="UP000683360"/>
    </source>
</evidence>
<keyword evidence="1" id="KW-0479">Metal-binding</keyword>
<sequence length="580" mass="66521">MMALSNSLQSGQAPMLCQMCEESNEIKWKCLQCDFLLCTKCQQLHQKVKSTDQHIIIDIKDITTYQQDVNDQPDIINIPCSVHNGQNCCQFCKTCEEIICSLCFLQAHNTHDMIGLAKEYELTLEAVNNFRTEVEENILQIEKGLSKLDIRKTSEESLYESEKQKILNRERTLKNEIEMHTQNLLMKLDHRREYFKKSVQNEENRSKKLQKDLEIRRESLDHTLKQNNATEVFNIFKQERELRADSKQRIAPVNTRIKGLPQYVPEKQPILMSQHGVLTELGDKEQYKFEFQVLQQFKTKFIVVENLVCCEDGTMWINNSVANKLRKIQLKKGSEPVQILKKLKAFAFSMALLPTGDLLISSKTDALQILSKATGEIKRSIFSFAPLLTLAVHVTKANQIIVGVRENGEPFPANGPRQVIVLDMNGRKEKVYHLDNNGQSIFTAPARITSDNDNNCYVLDRLSADYDGRIVALNKTNGIRWVYSDQHINKQRTFTPKDLIATKSDNIIVADSTHHIIHIIDTYYGQCLYYLYTKDQLGIQLPFSLEFDNTGTLYIGCGTFKNGSVEAKLYTVQVSGFGIW</sequence>
<dbReference type="SUPFAM" id="SSF101898">
    <property type="entry name" value="NHL repeat"/>
    <property type="match status" value="1"/>
</dbReference>
<evidence type="ECO:0000313" key="3">
    <source>
        <dbReference type="EMBL" id="CAG2195177.1"/>
    </source>
</evidence>
<keyword evidence="1" id="KW-0862">Zinc</keyword>
<gene>
    <name evidence="3" type="ORF">MEDL_10162</name>
</gene>
<feature type="domain" description="B box-type" evidence="2">
    <location>
        <begin position="12"/>
        <end position="59"/>
    </location>
</feature>
<dbReference type="CDD" id="cd19757">
    <property type="entry name" value="Bbox1"/>
    <property type="match status" value="1"/>
</dbReference>
<organism evidence="3 4">
    <name type="scientific">Mytilus edulis</name>
    <name type="common">Blue mussel</name>
    <dbReference type="NCBI Taxonomy" id="6550"/>
    <lineage>
        <taxon>Eukaryota</taxon>
        <taxon>Metazoa</taxon>
        <taxon>Spiralia</taxon>
        <taxon>Lophotrochozoa</taxon>
        <taxon>Mollusca</taxon>
        <taxon>Bivalvia</taxon>
        <taxon>Autobranchia</taxon>
        <taxon>Pteriomorphia</taxon>
        <taxon>Mytilida</taxon>
        <taxon>Mytiloidea</taxon>
        <taxon>Mytilidae</taxon>
        <taxon>Mytilinae</taxon>
        <taxon>Mytilus</taxon>
    </lineage>
</organism>
<dbReference type="Proteomes" id="UP000683360">
    <property type="component" value="Unassembled WGS sequence"/>
</dbReference>
<keyword evidence="4" id="KW-1185">Reference proteome</keyword>
<dbReference type="EMBL" id="CAJPWZ010000510">
    <property type="protein sequence ID" value="CAG2195177.1"/>
    <property type="molecule type" value="Genomic_DNA"/>
</dbReference>
<dbReference type="InterPro" id="IPR011042">
    <property type="entry name" value="6-blade_b-propeller_TolB-like"/>
</dbReference>
<dbReference type="CDD" id="cd19756">
    <property type="entry name" value="Bbox2"/>
    <property type="match status" value="1"/>
</dbReference>
<comment type="caution">
    <text evidence="3">The sequence shown here is derived from an EMBL/GenBank/DDBJ whole genome shotgun (WGS) entry which is preliminary data.</text>
</comment>
<protein>
    <recommendedName>
        <fullName evidence="2">B box-type domain-containing protein</fullName>
    </recommendedName>
</protein>
<keyword evidence="1" id="KW-0863">Zinc-finger</keyword>
<dbReference type="SUPFAM" id="SSF57845">
    <property type="entry name" value="B-box zinc-binding domain"/>
    <property type="match status" value="1"/>
</dbReference>